<reference evidence="2" key="1">
    <citation type="submission" date="2020-10" db="EMBL/GenBank/DDBJ databases">
        <authorList>
            <person name="Gilroy R."/>
        </authorList>
    </citation>
    <scope>NUCLEOTIDE SEQUENCE</scope>
    <source>
        <strain evidence="2">CHK184-20233</strain>
    </source>
</reference>
<accession>A0A9D1DUT7</accession>
<dbReference type="Pfam" id="PF13483">
    <property type="entry name" value="Lactamase_B_3"/>
    <property type="match status" value="1"/>
</dbReference>
<comment type="caution">
    <text evidence="2">The sequence shown here is derived from an EMBL/GenBank/DDBJ whole genome shotgun (WGS) entry which is preliminary data.</text>
</comment>
<dbReference type="EMBL" id="DVHC01000048">
    <property type="protein sequence ID" value="HIR59313.1"/>
    <property type="molecule type" value="Genomic_DNA"/>
</dbReference>
<dbReference type="SUPFAM" id="SSF56281">
    <property type="entry name" value="Metallo-hydrolase/oxidoreductase"/>
    <property type="match status" value="1"/>
</dbReference>
<evidence type="ECO:0000313" key="3">
    <source>
        <dbReference type="Proteomes" id="UP000824232"/>
    </source>
</evidence>
<dbReference type="PANTHER" id="PTHR43546:SF3">
    <property type="entry name" value="UPF0173 METAL-DEPENDENT HYDROLASE MJ1163"/>
    <property type="match status" value="1"/>
</dbReference>
<organism evidence="2 3">
    <name type="scientific">Candidatus Onthousia excrementipullorum</name>
    <dbReference type="NCBI Taxonomy" id="2840884"/>
    <lineage>
        <taxon>Bacteria</taxon>
        <taxon>Bacillati</taxon>
        <taxon>Bacillota</taxon>
        <taxon>Bacilli</taxon>
        <taxon>Candidatus Onthousia</taxon>
    </lineage>
</organism>
<dbReference type="InterPro" id="IPR036866">
    <property type="entry name" value="RibonucZ/Hydroxyglut_hydro"/>
</dbReference>
<dbReference type="InterPro" id="IPR050114">
    <property type="entry name" value="UPF0173_UPF0282_UlaG_hydrolase"/>
</dbReference>
<reference evidence="2" key="2">
    <citation type="journal article" date="2021" name="PeerJ">
        <title>Extensive microbial diversity within the chicken gut microbiome revealed by metagenomics and culture.</title>
        <authorList>
            <person name="Gilroy R."/>
            <person name="Ravi A."/>
            <person name="Getino M."/>
            <person name="Pursley I."/>
            <person name="Horton D.L."/>
            <person name="Alikhan N.F."/>
            <person name="Baker D."/>
            <person name="Gharbi K."/>
            <person name="Hall N."/>
            <person name="Watson M."/>
            <person name="Adriaenssens E.M."/>
            <person name="Foster-Nyarko E."/>
            <person name="Jarju S."/>
            <person name="Secka A."/>
            <person name="Antonio M."/>
            <person name="Oren A."/>
            <person name="Chaudhuri R.R."/>
            <person name="La Ragione R."/>
            <person name="Hildebrand F."/>
            <person name="Pallen M.J."/>
        </authorList>
    </citation>
    <scope>NUCLEOTIDE SEQUENCE</scope>
    <source>
        <strain evidence="2">CHK184-20233</strain>
    </source>
</reference>
<dbReference type="Proteomes" id="UP000824232">
    <property type="component" value="Unassembled WGS sequence"/>
</dbReference>
<gene>
    <name evidence="2" type="ORF">IAB38_04610</name>
</gene>
<proteinExistence type="predicted"/>
<evidence type="ECO:0000313" key="2">
    <source>
        <dbReference type="EMBL" id="HIR59313.1"/>
    </source>
</evidence>
<dbReference type="PANTHER" id="PTHR43546">
    <property type="entry name" value="UPF0173 METAL-DEPENDENT HYDROLASE MJ1163-RELATED"/>
    <property type="match status" value="1"/>
</dbReference>
<dbReference type="InterPro" id="IPR001279">
    <property type="entry name" value="Metallo-B-lactamas"/>
</dbReference>
<protein>
    <submittedName>
        <fullName evidence="2">MBL fold metallo-hydrolase</fullName>
    </submittedName>
</protein>
<evidence type="ECO:0000259" key="1">
    <source>
        <dbReference type="SMART" id="SM00849"/>
    </source>
</evidence>
<dbReference type="SMART" id="SM00849">
    <property type="entry name" value="Lactamase_B"/>
    <property type="match status" value="1"/>
</dbReference>
<name>A0A9D1DUT7_9FIRM</name>
<dbReference type="Gene3D" id="3.60.15.10">
    <property type="entry name" value="Ribonuclease Z/Hydroxyacylglutathione hydrolase-like"/>
    <property type="match status" value="1"/>
</dbReference>
<dbReference type="AlphaFoldDB" id="A0A9D1DUT7"/>
<feature type="domain" description="Metallo-beta-lactamase" evidence="1">
    <location>
        <begin position="7"/>
        <end position="180"/>
    </location>
</feature>
<sequence>MKIKKYPQSCLMIETNNKRILVDAGSLKYQDRFLNEWKTADIILITHKHEDHIKSDALKDINIPIYSTQEVQDTYPDIKFNIVKENDILDFDDVKIEVVKAIHGYNPLLKNGGQVFENVGYIIDDGEHRLYTTSDTICFNNDYKADIVALPVTAHGLTMSSFEASLFSKELGANLVLPIHMDNDKFPTDINYMQENFKKFNINYKVLGIEEEIEI</sequence>